<dbReference type="CDD" id="cd17325">
    <property type="entry name" value="MFS_MdtG_SLC18_like"/>
    <property type="match status" value="1"/>
</dbReference>
<sequence length="405" mass="43855">MKMRGYAIIIAAFFTVSIAYGIRYGYGMLLPGMIKSLEIGKTEAGIIYASYFVAYTLFSPLLGLLSDRYDSRLILTVFPALMATGALLMSYAVTLGQAAVFFSLAGIGHAACWAPVVSLVQLWVKDGHRGTALAFATMGSGVGIASWGMILPVVVERSSWQAGWYAMGIFGLFVAVLNFILVRNPPGEDDSQQCCEKSRKNWKNKPSYMQILKKKQLWLIGFSYLLIGFIVLIPFTFLGVYGVEELHLPYRDATRLFSLLAVSGMAGKIILGILSDKWGRVQVMMLCGALLGTGCLGIVNLSAFQLKICSVAMVGLGFGAVWPVYAAAAMDFFPRAVAGTVIGLWTVFLGIGSILSPVICGWTIDRSGSYFGPFMIGFIASVFSVLLLIPGLKQSGVTAWKAEEY</sequence>
<feature type="transmembrane region" description="Helical" evidence="4">
    <location>
        <begin position="370"/>
        <end position="389"/>
    </location>
</feature>
<keyword evidence="3 4" id="KW-0472">Membrane</keyword>
<feature type="transmembrane region" description="Helical" evidence="4">
    <location>
        <begin position="310"/>
        <end position="330"/>
    </location>
</feature>
<dbReference type="Pfam" id="PF07690">
    <property type="entry name" value="MFS_1"/>
    <property type="match status" value="1"/>
</dbReference>
<feature type="transmembrane region" description="Helical" evidence="4">
    <location>
        <begin position="162"/>
        <end position="182"/>
    </location>
</feature>
<keyword evidence="6" id="KW-1185">Reference proteome</keyword>
<dbReference type="Proteomes" id="UP000826725">
    <property type="component" value="Chromosome"/>
</dbReference>
<dbReference type="RefSeq" id="WP_228855487.1">
    <property type="nucleotide sequence ID" value="NZ_AP024086.1"/>
</dbReference>
<dbReference type="GO" id="GO:0022857">
    <property type="term" value="F:transmembrane transporter activity"/>
    <property type="evidence" value="ECO:0007669"/>
    <property type="project" value="InterPro"/>
</dbReference>
<feature type="transmembrane region" description="Helical" evidence="4">
    <location>
        <begin position="342"/>
        <end position="364"/>
    </location>
</feature>
<dbReference type="AlphaFoldDB" id="A0A8D5G0A5"/>
<dbReference type="InterPro" id="IPR050327">
    <property type="entry name" value="Proton-linked_MCT"/>
</dbReference>
<feature type="transmembrane region" description="Helical" evidence="4">
    <location>
        <begin position="283"/>
        <end position="304"/>
    </location>
</feature>
<reference evidence="5" key="1">
    <citation type="submission" date="2020-09" db="EMBL/GenBank/DDBJ databases">
        <title>Desulfogranum mesoprofundum gen. nov., sp. nov., a novel mesophilic, sulfate-reducing chemolithoautotroph isolated from a deep-sea hydrothermal vent chimney in the Suiyo Seamount.</title>
        <authorList>
            <person name="Hashimoto Y."/>
            <person name="Nakagawa S."/>
        </authorList>
    </citation>
    <scope>NUCLEOTIDE SEQUENCE</scope>
    <source>
        <strain evidence="5">KT2</strain>
    </source>
</reference>
<evidence type="ECO:0000256" key="1">
    <source>
        <dbReference type="ARBA" id="ARBA00022692"/>
    </source>
</evidence>
<dbReference type="PANTHER" id="PTHR11360:SF284">
    <property type="entry name" value="EG:103B4.3 PROTEIN-RELATED"/>
    <property type="match status" value="1"/>
</dbReference>
<evidence type="ECO:0000256" key="4">
    <source>
        <dbReference type="SAM" id="Phobius"/>
    </source>
</evidence>
<keyword evidence="2 4" id="KW-1133">Transmembrane helix</keyword>
<protein>
    <submittedName>
        <fullName evidence="5">MFS transporter</fullName>
    </submittedName>
</protein>
<feature type="transmembrane region" description="Helical" evidence="4">
    <location>
        <begin position="217"/>
        <end position="241"/>
    </location>
</feature>
<dbReference type="InterPro" id="IPR011701">
    <property type="entry name" value="MFS"/>
</dbReference>
<keyword evidence="1 4" id="KW-0812">Transmembrane</keyword>
<dbReference type="PANTHER" id="PTHR11360">
    <property type="entry name" value="MONOCARBOXYLATE TRANSPORTER"/>
    <property type="match status" value="1"/>
</dbReference>
<feature type="transmembrane region" description="Helical" evidence="4">
    <location>
        <begin position="45"/>
        <end position="66"/>
    </location>
</feature>
<name>A0A8D5G0A5_9BACT</name>
<organism evidence="5 6">
    <name type="scientific">Desulfomarina profundi</name>
    <dbReference type="NCBI Taxonomy" id="2772557"/>
    <lineage>
        <taxon>Bacteria</taxon>
        <taxon>Pseudomonadati</taxon>
        <taxon>Thermodesulfobacteriota</taxon>
        <taxon>Desulfobulbia</taxon>
        <taxon>Desulfobulbales</taxon>
        <taxon>Desulfobulbaceae</taxon>
        <taxon>Desulfomarina</taxon>
    </lineage>
</organism>
<evidence type="ECO:0000313" key="6">
    <source>
        <dbReference type="Proteomes" id="UP000826725"/>
    </source>
</evidence>
<gene>
    <name evidence="5" type="ORF">DGMP_39050</name>
</gene>
<evidence type="ECO:0000256" key="2">
    <source>
        <dbReference type="ARBA" id="ARBA00022989"/>
    </source>
</evidence>
<feature type="transmembrane region" description="Helical" evidence="4">
    <location>
        <begin position="99"/>
        <end position="120"/>
    </location>
</feature>
<dbReference type="EMBL" id="AP024086">
    <property type="protein sequence ID" value="BCL63212.1"/>
    <property type="molecule type" value="Genomic_DNA"/>
</dbReference>
<dbReference type="KEGG" id="dbk:DGMP_39050"/>
<proteinExistence type="predicted"/>
<evidence type="ECO:0000256" key="3">
    <source>
        <dbReference type="ARBA" id="ARBA00023136"/>
    </source>
</evidence>
<accession>A0A8D5G0A5</accession>
<evidence type="ECO:0000313" key="5">
    <source>
        <dbReference type="EMBL" id="BCL63212.1"/>
    </source>
</evidence>
<feature type="transmembrane region" description="Helical" evidence="4">
    <location>
        <begin position="132"/>
        <end position="150"/>
    </location>
</feature>
<feature type="transmembrane region" description="Helical" evidence="4">
    <location>
        <begin position="73"/>
        <end position="93"/>
    </location>
</feature>